<organism evidence="1">
    <name type="scientific">Arundo donax</name>
    <name type="common">Giant reed</name>
    <name type="synonym">Donax arundinaceus</name>
    <dbReference type="NCBI Taxonomy" id="35708"/>
    <lineage>
        <taxon>Eukaryota</taxon>
        <taxon>Viridiplantae</taxon>
        <taxon>Streptophyta</taxon>
        <taxon>Embryophyta</taxon>
        <taxon>Tracheophyta</taxon>
        <taxon>Spermatophyta</taxon>
        <taxon>Magnoliopsida</taxon>
        <taxon>Liliopsida</taxon>
        <taxon>Poales</taxon>
        <taxon>Poaceae</taxon>
        <taxon>PACMAD clade</taxon>
        <taxon>Arundinoideae</taxon>
        <taxon>Arundineae</taxon>
        <taxon>Arundo</taxon>
    </lineage>
</organism>
<reference evidence="1" key="2">
    <citation type="journal article" date="2015" name="Data Brief">
        <title>Shoot transcriptome of the giant reed, Arundo donax.</title>
        <authorList>
            <person name="Barrero R.A."/>
            <person name="Guerrero F.D."/>
            <person name="Moolhuijzen P."/>
            <person name="Goolsby J.A."/>
            <person name="Tidwell J."/>
            <person name="Bellgard S.E."/>
            <person name="Bellgard M.I."/>
        </authorList>
    </citation>
    <scope>NUCLEOTIDE SEQUENCE</scope>
    <source>
        <tissue evidence="1">Shoot tissue taken approximately 20 cm above the soil surface</tissue>
    </source>
</reference>
<name>A0A0A9GEF8_ARUDO</name>
<reference evidence="1" key="1">
    <citation type="submission" date="2014-09" db="EMBL/GenBank/DDBJ databases">
        <authorList>
            <person name="Magalhaes I.L.F."/>
            <person name="Oliveira U."/>
            <person name="Santos F.R."/>
            <person name="Vidigal T.H.D.A."/>
            <person name="Brescovit A.D."/>
            <person name="Santos A.J."/>
        </authorList>
    </citation>
    <scope>NUCLEOTIDE SEQUENCE</scope>
    <source>
        <tissue evidence="1">Shoot tissue taken approximately 20 cm above the soil surface</tissue>
    </source>
</reference>
<dbReference type="EMBL" id="GBRH01174426">
    <property type="protein sequence ID" value="JAE23470.1"/>
    <property type="molecule type" value="Transcribed_RNA"/>
</dbReference>
<evidence type="ECO:0008006" key="2">
    <source>
        <dbReference type="Google" id="ProtNLM"/>
    </source>
</evidence>
<accession>A0A0A9GEF8</accession>
<dbReference type="AlphaFoldDB" id="A0A0A9GEF8"/>
<sequence>MSIAEADDKGQAYLLLCRIVQGRPNVVHAGSHWFGSRMEQIRSVGAVDDLFNPSWYVIWRPVPIPVTVNMQKVHKEFKRFLPSSELQVLETSILTWGTHIISPKPSVSLLVLQCSLVQSLGV</sequence>
<evidence type="ECO:0000313" key="1">
    <source>
        <dbReference type="EMBL" id="JAE23470.1"/>
    </source>
</evidence>
<proteinExistence type="predicted"/>
<protein>
    <recommendedName>
        <fullName evidence="2">PARP catalytic domain-containing protein</fullName>
    </recommendedName>
</protein>